<gene>
    <name evidence="1" type="ORF">ACFO5S_22075</name>
</gene>
<evidence type="ECO:0000313" key="1">
    <source>
        <dbReference type="EMBL" id="MFC4750156.1"/>
    </source>
</evidence>
<reference evidence="2" key="1">
    <citation type="journal article" date="2019" name="Int. J. Syst. Evol. Microbiol.">
        <title>The Global Catalogue of Microorganisms (GCM) 10K type strain sequencing project: providing services to taxonomists for standard genome sequencing and annotation.</title>
        <authorList>
            <consortium name="The Broad Institute Genomics Platform"/>
            <consortium name="The Broad Institute Genome Sequencing Center for Infectious Disease"/>
            <person name="Wu L."/>
            <person name="Ma J."/>
        </authorList>
    </citation>
    <scope>NUCLEOTIDE SEQUENCE [LARGE SCALE GENOMIC DNA]</scope>
    <source>
        <strain evidence="2">WYCCWR 13023</strain>
    </source>
</reference>
<sequence length="157" mass="18586">MNSKAINSEFEMVFSSLKKMGNIIPAAQKTFDLLKELNPETTDLESDILIAEFDKIQYQSNTNSYFYFYFPIVTHILYYKPQYEKELLKYLVAPNFANGTSELNEMISLIKSAMDFKLSENEFYLTKEGQYWVVNELPKLEKQIKREIEICWKELEE</sequence>
<organism evidence="1 2">
    <name type="scientific">Flavobacterium branchiicola</name>
    <dbReference type="NCBI Taxonomy" id="1114875"/>
    <lineage>
        <taxon>Bacteria</taxon>
        <taxon>Pseudomonadati</taxon>
        <taxon>Bacteroidota</taxon>
        <taxon>Flavobacteriia</taxon>
        <taxon>Flavobacteriales</taxon>
        <taxon>Flavobacteriaceae</taxon>
        <taxon>Flavobacterium</taxon>
    </lineage>
</organism>
<accession>A0ABV9PLC1</accession>
<evidence type="ECO:0000313" key="2">
    <source>
        <dbReference type="Proteomes" id="UP001595935"/>
    </source>
</evidence>
<dbReference type="EMBL" id="JBHSGV010000013">
    <property type="protein sequence ID" value="MFC4750156.1"/>
    <property type="molecule type" value="Genomic_DNA"/>
</dbReference>
<dbReference type="Proteomes" id="UP001595935">
    <property type="component" value="Unassembled WGS sequence"/>
</dbReference>
<protein>
    <submittedName>
        <fullName evidence="1">Uncharacterized protein</fullName>
    </submittedName>
</protein>
<keyword evidence="2" id="KW-1185">Reference proteome</keyword>
<name>A0ABV9PLC1_9FLAO</name>
<comment type="caution">
    <text evidence="1">The sequence shown here is derived from an EMBL/GenBank/DDBJ whole genome shotgun (WGS) entry which is preliminary data.</text>
</comment>
<proteinExistence type="predicted"/>
<dbReference type="RefSeq" id="WP_246522489.1">
    <property type="nucleotide sequence ID" value="NZ_JAGYWA010000013.1"/>
</dbReference>